<evidence type="ECO:0000256" key="1">
    <source>
        <dbReference type="ARBA" id="ARBA00022679"/>
    </source>
</evidence>
<feature type="binding site" evidence="3">
    <location>
        <position position="313"/>
    </location>
    <ligand>
        <name>Zn(2+)</name>
        <dbReference type="ChEBI" id="CHEBI:29105"/>
    </ligand>
</feature>
<dbReference type="InterPro" id="IPR003000">
    <property type="entry name" value="Sirtuin"/>
</dbReference>
<keyword evidence="6" id="KW-1185">Reference proteome</keyword>
<dbReference type="GeneID" id="118413992"/>
<evidence type="ECO:0000313" key="6">
    <source>
        <dbReference type="Proteomes" id="UP000001554"/>
    </source>
</evidence>
<organism evidence="6 7">
    <name type="scientific">Branchiostoma floridae</name>
    <name type="common">Florida lancelet</name>
    <name type="synonym">Amphioxus</name>
    <dbReference type="NCBI Taxonomy" id="7739"/>
    <lineage>
        <taxon>Eukaryota</taxon>
        <taxon>Metazoa</taxon>
        <taxon>Chordata</taxon>
        <taxon>Cephalochordata</taxon>
        <taxon>Leptocardii</taxon>
        <taxon>Amphioxiformes</taxon>
        <taxon>Branchiostomatidae</taxon>
        <taxon>Branchiostoma</taxon>
    </lineage>
</organism>
<feature type="binding site" evidence="3">
    <location>
        <position position="334"/>
    </location>
    <ligand>
        <name>Zn(2+)</name>
        <dbReference type="ChEBI" id="CHEBI:29105"/>
    </ligand>
</feature>
<evidence type="ECO:0000256" key="2">
    <source>
        <dbReference type="ARBA" id="ARBA00023027"/>
    </source>
</evidence>
<feature type="compositionally biased region" description="Polar residues" evidence="4">
    <location>
        <begin position="88"/>
        <end position="98"/>
    </location>
</feature>
<evidence type="ECO:0000259" key="5">
    <source>
        <dbReference type="PROSITE" id="PS50305"/>
    </source>
</evidence>
<evidence type="ECO:0000313" key="7">
    <source>
        <dbReference type="RefSeq" id="XP_035673577.1"/>
    </source>
</evidence>
<dbReference type="OrthoDB" id="420264at2759"/>
<dbReference type="InterPro" id="IPR026590">
    <property type="entry name" value="Ssirtuin_cat_dom"/>
</dbReference>
<dbReference type="PROSITE" id="PS50305">
    <property type="entry name" value="SIRTUIN"/>
    <property type="match status" value="1"/>
</dbReference>
<dbReference type="CDD" id="cd01408">
    <property type="entry name" value="SIRT1"/>
    <property type="match status" value="1"/>
</dbReference>
<feature type="compositionally biased region" description="Low complexity" evidence="4">
    <location>
        <begin position="150"/>
        <end position="173"/>
    </location>
</feature>
<dbReference type="KEGG" id="bfo:118413992"/>
<evidence type="ECO:0000256" key="3">
    <source>
        <dbReference type="PROSITE-ProRule" id="PRU00236"/>
    </source>
</evidence>
<keyword evidence="2" id="KW-0520">NAD</keyword>
<dbReference type="GO" id="GO:0017136">
    <property type="term" value="F:histone deacetylase activity, NAD-dependent"/>
    <property type="evidence" value="ECO:0000318"/>
    <property type="project" value="GO_Central"/>
</dbReference>
<reference evidence="6" key="1">
    <citation type="journal article" date="2020" name="Nat. Ecol. Evol.">
        <title>Deeply conserved synteny resolves early events in vertebrate evolution.</title>
        <authorList>
            <person name="Simakov O."/>
            <person name="Marletaz F."/>
            <person name="Yue J.X."/>
            <person name="O'Connell B."/>
            <person name="Jenkins J."/>
            <person name="Brandt A."/>
            <person name="Calef R."/>
            <person name="Tung C.H."/>
            <person name="Huang T.K."/>
            <person name="Schmutz J."/>
            <person name="Satoh N."/>
            <person name="Yu J.K."/>
            <person name="Putnam N.H."/>
            <person name="Green R.E."/>
            <person name="Rokhsar D.S."/>
        </authorList>
    </citation>
    <scope>NUCLEOTIDE SEQUENCE [LARGE SCALE GENOMIC DNA]</scope>
    <source>
        <strain evidence="6">S238N-H82</strain>
    </source>
</reference>
<dbReference type="PANTHER" id="PTHR11085:SF7">
    <property type="entry name" value="NAD-DEPENDENT PROTEIN DEACETYLASE"/>
    <property type="match status" value="1"/>
</dbReference>
<dbReference type="InterPro" id="IPR026591">
    <property type="entry name" value="Sirtuin_cat_small_dom_sf"/>
</dbReference>
<proteinExistence type="predicted"/>
<feature type="domain" description="Deacetylase sirtuin-type" evidence="5">
    <location>
        <begin position="172"/>
        <end position="438"/>
    </location>
</feature>
<feature type="region of interest" description="Disordered" evidence="4">
    <location>
        <begin position="464"/>
        <end position="549"/>
    </location>
</feature>
<sequence>MSDPNLGIFCPAENFTSPPNVGRIEEVWLTLVQVVRSVLFVLVIRCFSHFVRLMIQEISQDGQKKGVTNAATKAPRSKSSNSNPSRPQTRQLRSSATPPGSAGKKDGGSAKGRKGAALPPSKSKSETSLASSFQKLSVKETKISVPGQQKSARSISSSSRKGSSTSTTSSRGGKTFAGIDDVARYILANKCKNVVVMAGAGISTPSGIPDFRSPGTGLYDNLQQYNIPYPEAIFDIDYFHMDSRPFYTLAKELYPGNYRPNYVHYFIRLLHEKGLLLRMYTQNIDGLERMSGIPESKLVEAHGTFATASCIRCNAKYSGKQIKAAIMKGDIPKCTNSKWCKGKIKPDIVFFGEDLPRRFYYYLKDFPLCDLLLVMGTSLEVEPFASIVNSSRGYVPRVLFNRDPVGPFGRVPLRDTDCAELGDLVQGIQRFTRILGWKQAMEELVEKAEKELDEKLKNDTLFNGVAESDSDSSSGAPSPANGTPPRRQFHTFTRRPIIPQGRRNGHVSSGSSSSSNRTNYRSKKEESSEESSEESDSSEGESSDGSSSN</sequence>
<feature type="region of interest" description="Disordered" evidence="4">
    <location>
        <begin position="61"/>
        <end position="173"/>
    </location>
</feature>
<dbReference type="GO" id="GO:0005634">
    <property type="term" value="C:nucleus"/>
    <property type="evidence" value="ECO:0000318"/>
    <property type="project" value="GO_Central"/>
</dbReference>
<feature type="compositionally biased region" description="Low complexity" evidence="4">
    <location>
        <begin position="471"/>
        <end position="481"/>
    </location>
</feature>
<keyword evidence="1" id="KW-0808">Transferase</keyword>
<name>A0A9J7MMQ0_BRAFL</name>
<dbReference type="Pfam" id="PF02146">
    <property type="entry name" value="SIR2"/>
    <property type="match status" value="1"/>
</dbReference>
<dbReference type="AlphaFoldDB" id="A0A9J7MMQ0"/>
<dbReference type="InterPro" id="IPR050134">
    <property type="entry name" value="NAD-dep_sirtuin_deacylases"/>
</dbReference>
<feature type="active site" description="Proton acceptor" evidence="3">
    <location>
        <position position="302"/>
    </location>
</feature>
<dbReference type="PANTHER" id="PTHR11085">
    <property type="entry name" value="NAD-DEPENDENT PROTEIN DEACYLASE SIRTUIN-5, MITOCHONDRIAL-RELATED"/>
    <property type="match status" value="1"/>
</dbReference>
<keyword evidence="3" id="KW-0479">Metal-binding</keyword>
<keyword evidence="3" id="KW-0862">Zinc</keyword>
<evidence type="ECO:0000256" key="4">
    <source>
        <dbReference type="SAM" id="MobiDB-lite"/>
    </source>
</evidence>
<gene>
    <name evidence="7" type="primary">LOC118413992</name>
</gene>
<feature type="compositionally biased region" description="Low complexity" evidence="4">
    <location>
        <begin position="77"/>
        <end position="87"/>
    </location>
</feature>
<feature type="binding site" evidence="3">
    <location>
        <position position="310"/>
    </location>
    <ligand>
        <name>Zn(2+)</name>
        <dbReference type="ChEBI" id="CHEBI:29105"/>
    </ligand>
</feature>
<dbReference type="GO" id="GO:0046872">
    <property type="term" value="F:metal ion binding"/>
    <property type="evidence" value="ECO:0007669"/>
    <property type="project" value="UniProtKB-KW"/>
</dbReference>
<dbReference type="Gene3D" id="3.30.1600.10">
    <property type="entry name" value="SIR2/SIRT2 'Small Domain"/>
    <property type="match status" value="1"/>
</dbReference>
<protein>
    <submittedName>
        <fullName evidence="7">NAD-dependent protein deacetylase sirtuin-3-like isoform X1</fullName>
    </submittedName>
</protein>
<dbReference type="Gene3D" id="3.40.50.1220">
    <property type="entry name" value="TPP-binding domain"/>
    <property type="match status" value="1"/>
</dbReference>
<accession>A0A9J7MMQ0</accession>
<dbReference type="SUPFAM" id="SSF52467">
    <property type="entry name" value="DHS-like NAD/FAD-binding domain"/>
    <property type="match status" value="1"/>
</dbReference>
<dbReference type="Proteomes" id="UP000001554">
    <property type="component" value="Chromosome 4"/>
</dbReference>
<reference evidence="7" key="2">
    <citation type="submission" date="2025-08" db="UniProtKB">
        <authorList>
            <consortium name="RefSeq"/>
        </authorList>
    </citation>
    <scope>IDENTIFICATION</scope>
    <source>
        <strain evidence="7">S238N-H82</strain>
        <tissue evidence="7">Testes</tissue>
    </source>
</reference>
<dbReference type="GO" id="GO:0070403">
    <property type="term" value="F:NAD+ binding"/>
    <property type="evidence" value="ECO:0007669"/>
    <property type="project" value="InterPro"/>
</dbReference>
<dbReference type="InterPro" id="IPR029035">
    <property type="entry name" value="DHS-like_NAD/FAD-binding_dom"/>
</dbReference>
<feature type="compositionally biased region" description="Acidic residues" evidence="4">
    <location>
        <begin position="527"/>
        <end position="542"/>
    </location>
</feature>
<dbReference type="RefSeq" id="XP_035673577.1">
    <property type="nucleotide sequence ID" value="XM_035817684.1"/>
</dbReference>
<feature type="binding site" evidence="3">
    <location>
        <position position="340"/>
    </location>
    <ligand>
        <name>Zn(2+)</name>
        <dbReference type="ChEBI" id="CHEBI:29105"/>
    </ligand>
</feature>
<feature type="compositionally biased region" description="Low complexity" evidence="4">
    <location>
        <begin position="506"/>
        <end position="519"/>
    </location>
</feature>